<evidence type="ECO:0000313" key="2">
    <source>
        <dbReference type="Proteomes" id="UP001500582"/>
    </source>
</evidence>
<protein>
    <submittedName>
        <fullName evidence="1">Uncharacterized protein</fullName>
    </submittedName>
</protein>
<sequence length="173" mass="20189">MYTRFENKNISELYIVRHGWVKPEYELTDNVYSYGKLAYKWLSARRRAYVETADNYYSFAFEGFWRRTIAITDRNDKVIGRLVTTAFSRKSTLKMENGFTAIFHRTSFWRSKYVWESEIYGPILRVDSPSFSSTDTIGIEQSTTPAEILPLLAFLGIHIIIIRRQREAAAASS</sequence>
<accession>A0ABP8FXN1</accession>
<dbReference type="RefSeq" id="WP_345209766.1">
    <property type="nucleotide sequence ID" value="NZ_BAABFT010000002.1"/>
</dbReference>
<organism evidence="1 2">
    <name type="scientific">Mucilaginibacter gynuensis</name>
    <dbReference type="NCBI Taxonomy" id="1302236"/>
    <lineage>
        <taxon>Bacteria</taxon>
        <taxon>Pseudomonadati</taxon>
        <taxon>Bacteroidota</taxon>
        <taxon>Sphingobacteriia</taxon>
        <taxon>Sphingobacteriales</taxon>
        <taxon>Sphingobacteriaceae</taxon>
        <taxon>Mucilaginibacter</taxon>
    </lineage>
</organism>
<gene>
    <name evidence="1" type="ORF">GCM10023149_08580</name>
</gene>
<comment type="caution">
    <text evidence="1">The sequence shown here is derived from an EMBL/GenBank/DDBJ whole genome shotgun (WGS) entry which is preliminary data.</text>
</comment>
<reference evidence="2" key="1">
    <citation type="journal article" date="2019" name="Int. J. Syst. Evol. Microbiol.">
        <title>The Global Catalogue of Microorganisms (GCM) 10K type strain sequencing project: providing services to taxonomists for standard genome sequencing and annotation.</title>
        <authorList>
            <consortium name="The Broad Institute Genomics Platform"/>
            <consortium name="The Broad Institute Genome Sequencing Center for Infectious Disease"/>
            <person name="Wu L."/>
            <person name="Ma J."/>
        </authorList>
    </citation>
    <scope>NUCLEOTIDE SEQUENCE [LARGE SCALE GENOMIC DNA]</scope>
    <source>
        <strain evidence="2">JCM 17705</strain>
    </source>
</reference>
<dbReference type="EMBL" id="BAABFT010000002">
    <property type="protein sequence ID" value="GAA4313001.1"/>
    <property type="molecule type" value="Genomic_DNA"/>
</dbReference>
<keyword evidence="2" id="KW-1185">Reference proteome</keyword>
<evidence type="ECO:0000313" key="1">
    <source>
        <dbReference type="EMBL" id="GAA4313001.1"/>
    </source>
</evidence>
<name>A0ABP8FXN1_9SPHI</name>
<dbReference type="Proteomes" id="UP001500582">
    <property type="component" value="Unassembled WGS sequence"/>
</dbReference>
<proteinExistence type="predicted"/>